<keyword evidence="1" id="KW-0812">Transmembrane</keyword>
<proteinExistence type="predicted"/>
<keyword evidence="1" id="KW-1133">Transmembrane helix</keyword>
<dbReference type="KEGG" id="cfon:HZU75_04370"/>
<keyword evidence="3" id="KW-1185">Reference proteome</keyword>
<organism evidence="2 3">
    <name type="scientific">Chitinibacter fontanus</name>
    <dbReference type="NCBI Taxonomy" id="1737446"/>
    <lineage>
        <taxon>Bacteria</taxon>
        <taxon>Pseudomonadati</taxon>
        <taxon>Pseudomonadota</taxon>
        <taxon>Betaproteobacteria</taxon>
        <taxon>Neisseriales</taxon>
        <taxon>Chitinibacteraceae</taxon>
        <taxon>Chitinibacter</taxon>
    </lineage>
</organism>
<dbReference type="AlphaFoldDB" id="A0A7D5ZB89"/>
<dbReference type="Proteomes" id="UP000510822">
    <property type="component" value="Chromosome"/>
</dbReference>
<gene>
    <name evidence="2" type="ORF">HZU75_04370</name>
</gene>
<accession>A0A7D5ZB89</accession>
<evidence type="ECO:0000256" key="1">
    <source>
        <dbReference type="SAM" id="Phobius"/>
    </source>
</evidence>
<dbReference type="RefSeq" id="WP_180307960.1">
    <property type="nucleotide sequence ID" value="NZ_CP058952.1"/>
</dbReference>
<feature type="transmembrane region" description="Helical" evidence="1">
    <location>
        <begin position="34"/>
        <end position="51"/>
    </location>
</feature>
<reference evidence="2 3" key="1">
    <citation type="journal article" date="2016" name="Int. J. Syst. Evol. Microbiol.">
        <title>Chitinibacter fontanus sp. nov., isolated from a spring.</title>
        <authorList>
            <person name="Sheu S.Y."/>
            <person name="Li Y.S."/>
            <person name="Young C.C."/>
            <person name="Chen W.M."/>
        </authorList>
    </citation>
    <scope>NUCLEOTIDE SEQUENCE [LARGE SCALE GENOMIC DNA]</scope>
    <source>
        <strain evidence="2 3">STM-7</strain>
    </source>
</reference>
<dbReference type="EMBL" id="CP058952">
    <property type="protein sequence ID" value="QLI80826.1"/>
    <property type="molecule type" value="Genomic_DNA"/>
</dbReference>
<feature type="transmembrane region" description="Helical" evidence="1">
    <location>
        <begin position="72"/>
        <end position="98"/>
    </location>
</feature>
<evidence type="ECO:0000313" key="2">
    <source>
        <dbReference type="EMBL" id="QLI80826.1"/>
    </source>
</evidence>
<keyword evidence="1" id="KW-0472">Membrane</keyword>
<sequence>MKIIKHVFYKILLFTLILLATFKGQQGCENTALFLLWLSIIISLLSIRDDVRQQAIDANDQSPIPPIAALTINAIILAPLVYFGWWITAIGWTLAIIWNEGTRVAIEKGIAEKSKTHPLTKLNTTPTLRVPTYYKEEEK</sequence>
<evidence type="ECO:0000313" key="3">
    <source>
        <dbReference type="Proteomes" id="UP000510822"/>
    </source>
</evidence>
<protein>
    <submittedName>
        <fullName evidence="2">Uncharacterized protein</fullName>
    </submittedName>
</protein>
<name>A0A7D5ZB89_9NEIS</name>